<dbReference type="EMBL" id="CM055733">
    <property type="protein sequence ID" value="KAJ8010428.1"/>
    <property type="molecule type" value="Genomic_DNA"/>
</dbReference>
<keyword evidence="2" id="KW-1185">Reference proteome</keyword>
<proteinExistence type="predicted"/>
<name>A0ACC2H3I3_DALPE</name>
<gene>
    <name evidence="1" type="ORF">DPEC_G00074970</name>
</gene>
<sequence length="52" mass="5799">MGLRSGDLSRKNAQKLIYQPKVGANDEHKFTMKSLEQGDDCSFGCPQADLRL</sequence>
<reference evidence="1" key="1">
    <citation type="submission" date="2021-05" db="EMBL/GenBank/DDBJ databases">
        <authorList>
            <person name="Pan Q."/>
            <person name="Jouanno E."/>
            <person name="Zahm M."/>
            <person name="Klopp C."/>
            <person name="Cabau C."/>
            <person name="Louis A."/>
            <person name="Berthelot C."/>
            <person name="Parey E."/>
            <person name="Roest Crollius H."/>
            <person name="Montfort J."/>
            <person name="Robinson-Rechavi M."/>
            <person name="Bouchez O."/>
            <person name="Lampietro C."/>
            <person name="Lopez Roques C."/>
            <person name="Donnadieu C."/>
            <person name="Postlethwait J."/>
            <person name="Bobe J."/>
            <person name="Dillon D."/>
            <person name="Chandos A."/>
            <person name="von Hippel F."/>
            <person name="Guiguen Y."/>
        </authorList>
    </citation>
    <scope>NUCLEOTIDE SEQUENCE</scope>
    <source>
        <strain evidence="1">YG-Jan2019</strain>
    </source>
</reference>
<evidence type="ECO:0000313" key="2">
    <source>
        <dbReference type="Proteomes" id="UP001157502"/>
    </source>
</evidence>
<comment type="caution">
    <text evidence="1">The sequence shown here is derived from an EMBL/GenBank/DDBJ whole genome shotgun (WGS) entry which is preliminary data.</text>
</comment>
<protein>
    <submittedName>
        <fullName evidence="1">Uncharacterized protein</fullName>
    </submittedName>
</protein>
<dbReference type="Proteomes" id="UP001157502">
    <property type="component" value="Chromosome 6"/>
</dbReference>
<evidence type="ECO:0000313" key="1">
    <source>
        <dbReference type="EMBL" id="KAJ8010428.1"/>
    </source>
</evidence>
<organism evidence="1 2">
    <name type="scientific">Dallia pectoralis</name>
    <name type="common">Alaska blackfish</name>
    <dbReference type="NCBI Taxonomy" id="75939"/>
    <lineage>
        <taxon>Eukaryota</taxon>
        <taxon>Metazoa</taxon>
        <taxon>Chordata</taxon>
        <taxon>Craniata</taxon>
        <taxon>Vertebrata</taxon>
        <taxon>Euteleostomi</taxon>
        <taxon>Actinopterygii</taxon>
        <taxon>Neopterygii</taxon>
        <taxon>Teleostei</taxon>
        <taxon>Protacanthopterygii</taxon>
        <taxon>Esociformes</taxon>
        <taxon>Umbridae</taxon>
        <taxon>Dallia</taxon>
    </lineage>
</organism>
<accession>A0ACC2H3I3</accession>